<feature type="transmembrane region" description="Helical" evidence="1">
    <location>
        <begin position="90"/>
        <end position="114"/>
    </location>
</feature>
<dbReference type="OrthoDB" id="8118226at2759"/>
<keyword evidence="1" id="KW-0472">Membrane</keyword>
<reference evidence="2 3" key="1">
    <citation type="journal article" date="2015" name="Nat. Commun.">
        <title>Lucilia cuprina genome unlocks parasitic fly biology to underpin future interventions.</title>
        <authorList>
            <person name="Anstead C.A."/>
            <person name="Korhonen P.K."/>
            <person name="Young N.D."/>
            <person name="Hall R.S."/>
            <person name="Jex A.R."/>
            <person name="Murali S.C."/>
            <person name="Hughes D.S."/>
            <person name="Lee S.F."/>
            <person name="Perry T."/>
            <person name="Stroehlein A.J."/>
            <person name="Ansell B.R."/>
            <person name="Breugelmans B."/>
            <person name="Hofmann A."/>
            <person name="Qu J."/>
            <person name="Dugan S."/>
            <person name="Lee S.L."/>
            <person name="Chao H."/>
            <person name="Dinh H."/>
            <person name="Han Y."/>
            <person name="Doddapaneni H.V."/>
            <person name="Worley K.C."/>
            <person name="Muzny D.M."/>
            <person name="Ioannidis P."/>
            <person name="Waterhouse R.M."/>
            <person name="Zdobnov E.M."/>
            <person name="James P.J."/>
            <person name="Bagnall N.H."/>
            <person name="Kotze A.C."/>
            <person name="Gibbs R.A."/>
            <person name="Richards S."/>
            <person name="Batterham P."/>
            <person name="Gasser R.B."/>
        </authorList>
    </citation>
    <scope>NUCLEOTIDE SEQUENCE [LARGE SCALE GENOMIC DNA]</scope>
    <source>
        <strain evidence="2 3">LS</strain>
        <tissue evidence="2">Full body</tissue>
    </source>
</reference>
<dbReference type="AlphaFoldDB" id="A0A0L0CFA7"/>
<feature type="transmembrane region" description="Helical" evidence="1">
    <location>
        <begin position="120"/>
        <end position="147"/>
    </location>
</feature>
<feature type="transmembrane region" description="Helical" evidence="1">
    <location>
        <begin position="12"/>
        <end position="35"/>
    </location>
</feature>
<keyword evidence="1" id="KW-0812">Transmembrane</keyword>
<organism evidence="2 3">
    <name type="scientific">Lucilia cuprina</name>
    <name type="common">Green bottle fly</name>
    <name type="synonym">Australian sheep blowfly</name>
    <dbReference type="NCBI Taxonomy" id="7375"/>
    <lineage>
        <taxon>Eukaryota</taxon>
        <taxon>Metazoa</taxon>
        <taxon>Ecdysozoa</taxon>
        <taxon>Arthropoda</taxon>
        <taxon>Hexapoda</taxon>
        <taxon>Insecta</taxon>
        <taxon>Pterygota</taxon>
        <taxon>Neoptera</taxon>
        <taxon>Endopterygota</taxon>
        <taxon>Diptera</taxon>
        <taxon>Brachycera</taxon>
        <taxon>Muscomorpha</taxon>
        <taxon>Oestroidea</taxon>
        <taxon>Calliphoridae</taxon>
        <taxon>Luciliinae</taxon>
        <taxon>Lucilia</taxon>
    </lineage>
</organism>
<evidence type="ECO:0000256" key="1">
    <source>
        <dbReference type="SAM" id="Phobius"/>
    </source>
</evidence>
<evidence type="ECO:0000313" key="3">
    <source>
        <dbReference type="Proteomes" id="UP000037069"/>
    </source>
</evidence>
<accession>A0A0L0CFA7</accession>
<proteinExistence type="predicted"/>
<keyword evidence="1" id="KW-1133">Transmembrane helix</keyword>
<feature type="transmembrane region" description="Helical" evidence="1">
    <location>
        <begin position="55"/>
        <end position="78"/>
    </location>
</feature>
<evidence type="ECO:0008006" key="4">
    <source>
        <dbReference type="Google" id="ProtNLM"/>
    </source>
</evidence>
<sequence length="188" mass="20853">MKCWSRSTLGVIIGILNILIYLIVSIAMIGLLQSLKSHLDATVPEHKTETAKMSTIILSTVLAVCLAMIIVSGILIMGIVKRHHKFMVPWLVLSSLGFICDCGRVIITLIMNFINGNDPLHILMVFVLGVLMCALEALILWPIYTLWHDIHHENKVKPGHIVGGVHYENDAASTPLQYNVYTSTPQKS</sequence>
<name>A0A0L0CFA7_LUCCU</name>
<gene>
    <name evidence="2" type="ORF">FF38_01588</name>
</gene>
<keyword evidence="3" id="KW-1185">Reference proteome</keyword>
<protein>
    <recommendedName>
        <fullName evidence="4">Lysosomal-associated transmembrane protein 4B</fullName>
    </recommendedName>
</protein>
<dbReference type="InterPro" id="IPR031720">
    <property type="entry name" value="DUF4728"/>
</dbReference>
<dbReference type="Proteomes" id="UP000037069">
    <property type="component" value="Unassembled WGS sequence"/>
</dbReference>
<comment type="caution">
    <text evidence="2">The sequence shown here is derived from an EMBL/GenBank/DDBJ whole genome shotgun (WGS) entry which is preliminary data.</text>
</comment>
<dbReference type="Pfam" id="PF15860">
    <property type="entry name" value="DUF4728"/>
    <property type="match status" value="1"/>
</dbReference>
<evidence type="ECO:0000313" key="2">
    <source>
        <dbReference type="EMBL" id="KNC30877.1"/>
    </source>
</evidence>
<dbReference type="EMBL" id="JRES01000487">
    <property type="protein sequence ID" value="KNC30877.1"/>
    <property type="molecule type" value="Genomic_DNA"/>
</dbReference>